<evidence type="ECO:0000256" key="2">
    <source>
        <dbReference type="ARBA" id="ARBA00022771"/>
    </source>
</evidence>
<dbReference type="OrthoDB" id="61900at2759"/>
<keyword evidence="2 4" id="KW-0863">Zinc-finger</keyword>
<evidence type="ECO:0000259" key="5">
    <source>
        <dbReference type="PROSITE" id="PS50865"/>
    </source>
</evidence>
<dbReference type="VEuPathDB" id="FungiDB:H257_15574"/>
<evidence type="ECO:0000313" key="6">
    <source>
        <dbReference type="EMBL" id="ETV68402.1"/>
    </source>
</evidence>
<feature type="domain" description="MYND-type" evidence="5">
    <location>
        <begin position="12"/>
        <end position="51"/>
    </location>
</feature>
<reference evidence="6" key="1">
    <citation type="submission" date="2013-12" db="EMBL/GenBank/DDBJ databases">
        <title>The Genome Sequence of Aphanomyces astaci APO3.</title>
        <authorList>
            <consortium name="The Broad Institute Genomics Platform"/>
            <person name="Russ C."/>
            <person name="Tyler B."/>
            <person name="van West P."/>
            <person name="Dieguez-Uribeondo J."/>
            <person name="Young S.K."/>
            <person name="Zeng Q."/>
            <person name="Gargeya S."/>
            <person name="Fitzgerald M."/>
            <person name="Abouelleil A."/>
            <person name="Alvarado L."/>
            <person name="Chapman S.B."/>
            <person name="Gainer-Dewar J."/>
            <person name="Goldberg J."/>
            <person name="Griggs A."/>
            <person name="Gujja S."/>
            <person name="Hansen M."/>
            <person name="Howarth C."/>
            <person name="Imamovic A."/>
            <person name="Ireland A."/>
            <person name="Larimer J."/>
            <person name="McCowan C."/>
            <person name="Murphy C."/>
            <person name="Pearson M."/>
            <person name="Poon T.W."/>
            <person name="Priest M."/>
            <person name="Roberts A."/>
            <person name="Saif S."/>
            <person name="Shea T."/>
            <person name="Sykes S."/>
            <person name="Wortman J."/>
            <person name="Nusbaum C."/>
            <person name="Birren B."/>
        </authorList>
    </citation>
    <scope>NUCLEOTIDE SEQUENCE [LARGE SCALE GENOMIC DNA]</scope>
    <source>
        <strain evidence="6">APO3</strain>
    </source>
</reference>
<name>W4FLJ6_APHAT</name>
<keyword evidence="1" id="KW-0479">Metal-binding</keyword>
<protein>
    <recommendedName>
        <fullName evidence="5">MYND-type domain-containing protein</fullName>
    </recommendedName>
</protein>
<accession>W4FLJ6</accession>
<dbReference type="Gene3D" id="6.10.140.2220">
    <property type="match status" value="1"/>
</dbReference>
<dbReference type="RefSeq" id="XP_009842028.1">
    <property type="nucleotide sequence ID" value="XM_009843726.1"/>
</dbReference>
<dbReference type="InterPro" id="IPR002893">
    <property type="entry name" value="Znf_MYND"/>
</dbReference>
<gene>
    <name evidence="6" type="ORF">H257_15574</name>
</gene>
<dbReference type="GO" id="GO:0008270">
    <property type="term" value="F:zinc ion binding"/>
    <property type="evidence" value="ECO:0007669"/>
    <property type="project" value="UniProtKB-KW"/>
</dbReference>
<sequence>MPTIGPPVACSSATCTQPKTSSCRRCVRCKSQAYCSKECQIQAWPTHRAACAMMTCAQKWRELEAQWWRQLPPNETLSMVAEGLDPLAMAFYGEVYFALCNLKPCVMLTGIPHHLQPSFLQNVIRASNVLDLNMLSLVQAGPVSTLSFDFSGTFVLVTLGHPLASELVVALSTPASMQVSETTVARWLDYPVALDTCVDTSAMVEIGYFDITTDQLVTSYCATFHDPNHRRQILDHFQRYTQTLGSILQLRRDATSV</sequence>
<organism evidence="6">
    <name type="scientific">Aphanomyces astaci</name>
    <name type="common">Crayfish plague agent</name>
    <dbReference type="NCBI Taxonomy" id="112090"/>
    <lineage>
        <taxon>Eukaryota</taxon>
        <taxon>Sar</taxon>
        <taxon>Stramenopiles</taxon>
        <taxon>Oomycota</taxon>
        <taxon>Saprolegniomycetes</taxon>
        <taxon>Saprolegniales</taxon>
        <taxon>Verrucalvaceae</taxon>
        <taxon>Aphanomyces</taxon>
    </lineage>
</organism>
<dbReference type="AlphaFoldDB" id="W4FLJ6"/>
<evidence type="ECO:0000256" key="4">
    <source>
        <dbReference type="PROSITE-ProRule" id="PRU00134"/>
    </source>
</evidence>
<dbReference type="SUPFAM" id="SSF144232">
    <property type="entry name" value="HIT/MYND zinc finger-like"/>
    <property type="match status" value="1"/>
</dbReference>
<dbReference type="EMBL" id="KI913185">
    <property type="protein sequence ID" value="ETV68402.1"/>
    <property type="molecule type" value="Genomic_DNA"/>
</dbReference>
<evidence type="ECO:0000256" key="1">
    <source>
        <dbReference type="ARBA" id="ARBA00022723"/>
    </source>
</evidence>
<dbReference type="GeneID" id="20817570"/>
<dbReference type="Pfam" id="PF01753">
    <property type="entry name" value="zf-MYND"/>
    <property type="match status" value="1"/>
</dbReference>
<evidence type="ECO:0000256" key="3">
    <source>
        <dbReference type="ARBA" id="ARBA00022833"/>
    </source>
</evidence>
<keyword evidence="3" id="KW-0862">Zinc</keyword>
<dbReference type="PROSITE" id="PS50865">
    <property type="entry name" value="ZF_MYND_2"/>
    <property type="match status" value="1"/>
</dbReference>
<proteinExistence type="predicted"/>